<evidence type="ECO:0000313" key="1">
    <source>
        <dbReference type="EMBL" id="PKI53918.1"/>
    </source>
</evidence>
<keyword evidence="2" id="KW-1185">Reference proteome</keyword>
<gene>
    <name evidence="1" type="ORF">CRG98_025712</name>
</gene>
<sequence length="99" mass="10959">MCRATPFGALEDATVQPNKTIAPSSRPKLLLFPPDRPLLLSSSIHRPLEHLNHQLPSYQPPQYGAFTLCPRSYVLPCPSIISPKAPASYCPLMPLHQMV</sequence>
<reference evidence="1 2" key="1">
    <citation type="submission" date="2017-11" db="EMBL/GenBank/DDBJ databases">
        <title>De-novo sequencing of pomegranate (Punica granatum L.) genome.</title>
        <authorList>
            <person name="Akparov Z."/>
            <person name="Amiraslanov A."/>
            <person name="Hajiyeva S."/>
            <person name="Abbasov M."/>
            <person name="Kaur K."/>
            <person name="Hamwieh A."/>
            <person name="Solovyev V."/>
            <person name="Salamov A."/>
            <person name="Braich B."/>
            <person name="Kosarev P."/>
            <person name="Mahmoud A."/>
            <person name="Hajiyev E."/>
            <person name="Babayeva S."/>
            <person name="Izzatullayeva V."/>
            <person name="Mammadov A."/>
            <person name="Mammadov A."/>
            <person name="Sharifova S."/>
            <person name="Ojaghi J."/>
            <person name="Eynullazada K."/>
            <person name="Bayramov B."/>
            <person name="Abdulazimova A."/>
            <person name="Shahmuradov I."/>
        </authorList>
    </citation>
    <scope>NUCLEOTIDE SEQUENCE [LARGE SCALE GENOMIC DNA]</scope>
    <source>
        <strain evidence="2">cv. AG2017</strain>
        <tissue evidence="1">Leaf</tissue>
    </source>
</reference>
<dbReference type="Proteomes" id="UP000233551">
    <property type="component" value="Unassembled WGS sequence"/>
</dbReference>
<comment type="caution">
    <text evidence="1">The sequence shown here is derived from an EMBL/GenBank/DDBJ whole genome shotgun (WGS) entry which is preliminary data.</text>
</comment>
<protein>
    <submittedName>
        <fullName evidence="1">Uncharacterized protein</fullName>
    </submittedName>
</protein>
<dbReference type="EMBL" id="PGOL01001823">
    <property type="protein sequence ID" value="PKI53918.1"/>
    <property type="molecule type" value="Genomic_DNA"/>
</dbReference>
<organism evidence="1 2">
    <name type="scientific">Punica granatum</name>
    <name type="common">Pomegranate</name>
    <dbReference type="NCBI Taxonomy" id="22663"/>
    <lineage>
        <taxon>Eukaryota</taxon>
        <taxon>Viridiplantae</taxon>
        <taxon>Streptophyta</taxon>
        <taxon>Embryophyta</taxon>
        <taxon>Tracheophyta</taxon>
        <taxon>Spermatophyta</taxon>
        <taxon>Magnoliopsida</taxon>
        <taxon>eudicotyledons</taxon>
        <taxon>Gunneridae</taxon>
        <taxon>Pentapetalae</taxon>
        <taxon>rosids</taxon>
        <taxon>malvids</taxon>
        <taxon>Myrtales</taxon>
        <taxon>Lythraceae</taxon>
        <taxon>Punica</taxon>
    </lineage>
</organism>
<proteinExistence type="predicted"/>
<name>A0A2I0JCE1_PUNGR</name>
<accession>A0A2I0JCE1</accession>
<evidence type="ECO:0000313" key="2">
    <source>
        <dbReference type="Proteomes" id="UP000233551"/>
    </source>
</evidence>
<dbReference type="AlphaFoldDB" id="A0A2I0JCE1"/>